<name>A0A518HMA8_9BACT</name>
<organism evidence="2 3">
    <name type="scientific">Stieleria neptunia</name>
    <dbReference type="NCBI Taxonomy" id="2527979"/>
    <lineage>
        <taxon>Bacteria</taxon>
        <taxon>Pseudomonadati</taxon>
        <taxon>Planctomycetota</taxon>
        <taxon>Planctomycetia</taxon>
        <taxon>Pirellulales</taxon>
        <taxon>Pirellulaceae</taxon>
        <taxon>Stieleria</taxon>
    </lineage>
</organism>
<feature type="region of interest" description="Disordered" evidence="1">
    <location>
        <begin position="51"/>
        <end position="74"/>
    </location>
</feature>
<dbReference type="OrthoDB" id="280861at2"/>
<reference evidence="2 3" key="1">
    <citation type="submission" date="2019-03" db="EMBL/GenBank/DDBJ databases">
        <title>Deep-cultivation of Planctomycetes and their phenomic and genomic characterization uncovers novel biology.</title>
        <authorList>
            <person name="Wiegand S."/>
            <person name="Jogler M."/>
            <person name="Boedeker C."/>
            <person name="Pinto D."/>
            <person name="Vollmers J."/>
            <person name="Rivas-Marin E."/>
            <person name="Kohn T."/>
            <person name="Peeters S.H."/>
            <person name="Heuer A."/>
            <person name="Rast P."/>
            <person name="Oberbeckmann S."/>
            <person name="Bunk B."/>
            <person name="Jeske O."/>
            <person name="Meyerdierks A."/>
            <person name="Storesund J.E."/>
            <person name="Kallscheuer N."/>
            <person name="Luecker S."/>
            <person name="Lage O.M."/>
            <person name="Pohl T."/>
            <person name="Merkel B.J."/>
            <person name="Hornburger P."/>
            <person name="Mueller R.-W."/>
            <person name="Bruemmer F."/>
            <person name="Labrenz M."/>
            <person name="Spormann A.M."/>
            <person name="Op den Camp H."/>
            <person name="Overmann J."/>
            <person name="Amann R."/>
            <person name="Jetten M.S.M."/>
            <person name="Mascher T."/>
            <person name="Medema M.H."/>
            <person name="Devos D.P."/>
            <person name="Kaster A.-K."/>
            <person name="Ovreas L."/>
            <person name="Rohde M."/>
            <person name="Galperin M.Y."/>
            <person name="Jogler C."/>
        </authorList>
    </citation>
    <scope>NUCLEOTIDE SEQUENCE [LARGE SCALE GENOMIC DNA]</scope>
    <source>
        <strain evidence="2 3">Enr13</strain>
    </source>
</reference>
<dbReference type="AlphaFoldDB" id="A0A518HMA8"/>
<feature type="compositionally biased region" description="Low complexity" evidence="1">
    <location>
        <begin position="51"/>
        <end position="61"/>
    </location>
</feature>
<protein>
    <submittedName>
        <fullName evidence="2">Uncharacterized protein</fullName>
    </submittedName>
</protein>
<accession>A0A518HMA8</accession>
<feature type="region of interest" description="Disordered" evidence="1">
    <location>
        <begin position="96"/>
        <end position="125"/>
    </location>
</feature>
<gene>
    <name evidence="2" type="ORF">Enr13x_18350</name>
</gene>
<dbReference type="EMBL" id="CP037423">
    <property type="protein sequence ID" value="QDV41992.1"/>
    <property type="molecule type" value="Genomic_DNA"/>
</dbReference>
<dbReference type="RefSeq" id="WP_145385641.1">
    <property type="nucleotide sequence ID" value="NZ_CP037423.1"/>
</dbReference>
<dbReference type="Proteomes" id="UP000319004">
    <property type="component" value="Chromosome"/>
</dbReference>
<dbReference type="KEGG" id="snep:Enr13x_18350"/>
<keyword evidence="3" id="KW-1185">Reference proteome</keyword>
<evidence type="ECO:0000256" key="1">
    <source>
        <dbReference type="SAM" id="MobiDB-lite"/>
    </source>
</evidence>
<evidence type="ECO:0000313" key="2">
    <source>
        <dbReference type="EMBL" id="QDV41992.1"/>
    </source>
</evidence>
<sequence>MNRLGIVVTTALLTLGIDHLASAQSTIQLPSFSRFTYSGSVLVPTGGRASLGGVSRSASGRSSRRGGGRGIGAGVGHAGASAHVTIIDHDAIDRQIRGLPPKGTGTSSLSKRPITPAASKTDPDAEGKALVRFARKQYLAGRRTSAFDAYRLAIETLSPRLSDLAAAEFRRVFPAEKRPVTIQPGRFVADGR</sequence>
<evidence type="ECO:0000313" key="3">
    <source>
        <dbReference type="Proteomes" id="UP000319004"/>
    </source>
</evidence>
<proteinExistence type="predicted"/>